<dbReference type="Proteomes" id="UP000022910">
    <property type="component" value="Unassembled WGS sequence"/>
</dbReference>
<dbReference type="OrthoDB" id="10345066at2759"/>
<dbReference type="AlphaFoldDB" id="A0A015NEI8"/>
<sequence>MQHQKDDYTIAKGCTSIEELNQLTCSSNHSNEEFKMSFFHNPPDDNQIYHITCKEIKSEKSTDIDQRSDHTFYHSLDDKNFQITCNLISNTLIVKYLNKKLFGIELKQVEVQEQECLTFSNTQRNNLEYHLRTCLFQNKEHNVNVNILD</sequence>
<evidence type="ECO:0000313" key="1">
    <source>
        <dbReference type="EMBL" id="EXX77693.1"/>
    </source>
</evidence>
<accession>A0A015NEI8</accession>
<evidence type="ECO:0000313" key="2">
    <source>
        <dbReference type="Proteomes" id="UP000022910"/>
    </source>
</evidence>
<dbReference type="HOGENOM" id="CLU_1687615_0_0_1"/>
<dbReference type="EMBL" id="JEMT01010361">
    <property type="protein sequence ID" value="EXX77693.1"/>
    <property type="molecule type" value="Genomic_DNA"/>
</dbReference>
<proteinExistence type="predicted"/>
<keyword evidence="2" id="KW-1185">Reference proteome</keyword>
<reference evidence="1 2" key="1">
    <citation type="submission" date="2014-02" db="EMBL/GenBank/DDBJ databases">
        <title>Single nucleus genome sequencing reveals high similarity among nuclei of an endomycorrhizal fungus.</title>
        <authorList>
            <person name="Lin K."/>
            <person name="Geurts R."/>
            <person name="Zhang Z."/>
            <person name="Limpens E."/>
            <person name="Saunders D.G."/>
            <person name="Mu D."/>
            <person name="Pang E."/>
            <person name="Cao H."/>
            <person name="Cha H."/>
            <person name="Lin T."/>
            <person name="Zhou Q."/>
            <person name="Shang Y."/>
            <person name="Li Y."/>
            <person name="Ivanov S."/>
            <person name="Sharma T."/>
            <person name="Velzen R.V."/>
            <person name="Ruijter N.D."/>
            <person name="Aanen D.K."/>
            <person name="Win J."/>
            <person name="Kamoun S."/>
            <person name="Bisseling T."/>
            <person name="Huang S."/>
        </authorList>
    </citation>
    <scope>NUCLEOTIDE SEQUENCE [LARGE SCALE GENOMIC DNA]</scope>
    <source>
        <strain evidence="2">DAOM197198w</strain>
    </source>
</reference>
<organism evidence="1 2">
    <name type="scientific">Rhizophagus irregularis (strain DAOM 197198w)</name>
    <name type="common">Glomus intraradices</name>
    <dbReference type="NCBI Taxonomy" id="1432141"/>
    <lineage>
        <taxon>Eukaryota</taxon>
        <taxon>Fungi</taxon>
        <taxon>Fungi incertae sedis</taxon>
        <taxon>Mucoromycota</taxon>
        <taxon>Glomeromycotina</taxon>
        <taxon>Glomeromycetes</taxon>
        <taxon>Glomerales</taxon>
        <taxon>Glomeraceae</taxon>
        <taxon>Rhizophagus</taxon>
    </lineage>
</organism>
<name>A0A015NEI8_RHIIW</name>
<comment type="caution">
    <text evidence="1">The sequence shown here is derived from an EMBL/GenBank/DDBJ whole genome shotgun (WGS) entry which is preliminary data.</text>
</comment>
<gene>
    <name evidence="1" type="ORF">RirG_021520</name>
</gene>
<protein>
    <submittedName>
        <fullName evidence="1">Uncharacterized protein</fullName>
    </submittedName>
</protein>